<proteinExistence type="predicted"/>
<evidence type="ECO:0000256" key="1">
    <source>
        <dbReference type="SAM" id="Coils"/>
    </source>
</evidence>
<gene>
    <name evidence="2" type="ORF">ISN44_As09g028490</name>
</gene>
<evidence type="ECO:0000313" key="2">
    <source>
        <dbReference type="EMBL" id="KAG7574683.1"/>
    </source>
</evidence>
<evidence type="ECO:0000313" key="3">
    <source>
        <dbReference type="Proteomes" id="UP000694251"/>
    </source>
</evidence>
<accession>A0A8T2ALG6</accession>
<dbReference type="Proteomes" id="UP000694251">
    <property type="component" value="Chromosome 9"/>
</dbReference>
<comment type="caution">
    <text evidence="2">The sequence shown here is derived from an EMBL/GenBank/DDBJ whole genome shotgun (WGS) entry which is preliminary data.</text>
</comment>
<name>A0A8T2ALG6_ARASU</name>
<dbReference type="EMBL" id="JAEFBJ010000009">
    <property type="protein sequence ID" value="KAG7574683.1"/>
    <property type="molecule type" value="Genomic_DNA"/>
</dbReference>
<sequence length="150" mass="17586">MEIEMEQVEEERKVLESISARAVELESEKMAMEMELNKVGEAKKTPALLNEMILEPTTGDRTTKDVACMVMERFTWMENYSGKWLLLVQLELLVWWQLHCSYATQNKCDSVIWSVGLAEDHNFLQFLSHIGAQDFAWLWFRVCETFVCLR</sequence>
<dbReference type="AlphaFoldDB" id="A0A8T2ALG6"/>
<feature type="coiled-coil region" evidence="1">
    <location>
        <begin position="8"/>
        <end position="42"/>
    </location>
</feature>
<reference evidence="2 3" key="1">
    <citation type="submission" date="2020-12" db="EMBL/GenBank/DDBJ databases">
        <title>Concerted genomic and epigenomic changes stabilize Arabidopsis allopolyploids.</title>
        <authorList>
            <person name="Chen Z."/>
        </authorList>
    </citation>
    <scope>NUCLEOTIDE SEQUENCE [LARGE SCALE GENOMIC DNA]</scope>
    <source>
        <strain evidence="2">As9502</strain>
        <tissue evidence="2">Leaf</tissue>
    </source>
</reference>
<keyword evidence="1" id="KW-0175">Coiled coil</keyword>
<organism evidence="2 3">
    <name type="scientific">Arabidopsis suecica</name>
    <name type="common">Swedish thale-cress</name>
    <name type="synonym">Cardaminopsis suecica</name>
    <dbReference type="NCBI Taxonomy" id="45249"/>
    <lineage>
        <taxon>Eukaryota</taxon>
        <taxon>Viridiplantae</taxon>
        <taxon>Streptophyta</taxon>
        <taxon>Embryophyta</taxon>
        <taxon>Tracheophyta</taxon>
        <taxon>Spermatophyta</taxon>
        <taxon>Magnoliopsida</taxon>
        <taxon>eudicotyledons</taxon>
        <taxon>Gunneridae</taxon>
        <taxon>Pentapetalae</taxon>
        <taxon>rosids</taxon>
        <taxon>malvids</taxon>
        <taxon>Brassicales</taxon>
        <taxon>Brassicaceae</taxon>
        <taxon>Camelineae</taxon>
        <taxon>Arabidopsis</taxon>
    </lineage>
</organism>
<protein>
    <submittedName>
        <fullName evidence="2">Uncharacterized protein</fullName>
    </submittedName>
</protein>
<keyword evidence="3" id="KW-1185">Reference proteome</keyword>